<accession>A0A8H3IQH3</accession>
<dbReference type="InterPro" id="IPR049326">
    <property type="entry name" value="Rhodopsin_dom_fungi"/>
</dbReference>
<keyword evidence="4 6" id="KW-0472">Membrane</keyword>
<evidence type="ECO:0000256" key="1">
    <source>
        <dbReference type="ARBA" id="ARBA00004141"/>
    </source>
</evidence>
<evidence type="ECO:0000256" key="4">
    <source>
        <dbReference type="ARBA" id="ARBA00023136"/>
    </source>
</evidence>
<evidence type="ECO:0000256" key="6">
    <source>
        <dbReference type="SAM" id="Phobius"/>
    </source>
</evidence>
<feature type="transmembrane region" description="Helical" evidence="6">
    <location>
        <begin position="101"/>
        <end position="122"/>
    </location>
</feature>
<evidence type="ECO:0000313" key="8">
    <source>
        <dbReference type="EMBL" id="CAF9922239.1"/>
    </source>
</evidence>
<feature type="transmembrane region" description="Helical" evidence="6">
    <location>
        <begin position="12"/>
        <end position="31"/>
    </location>
</feature>
<evidence type="ECO:0000256" key="5">
    <source>
        <dbReference type="ARBA" id="ARBA00038359"/>
    </source>
</evidence>
<evidence type="ECO:0000313" key="9">
    <source>
        <dbReference type="Proteomes" id="UP000664521"/>
    </source>
</evidence>
<dbReference type="GO" id="GO:0016020">
    <property type="term" value="C:membrane"/>
    <property type="evidence" value="ECO:0007669"/>
    <property type="project" value="UniProtKB-SubCell"/>
</dbReference>
<dbReference type="PANTHER" id="PTHR33048">
    <property type="entry name" value="PTH11-LIKE INTEGRAL MEMBRANE PROTEIN (AFU_ORTHOLOGUE AFUA_5G11245)"/>
    <property type="match status" value="1"/>
</dbReference>
<proteinExistence type="inferred from homology"/>
<comment type="subcellular location">
    <subcellularLocation>
        <location evidence="1">Membrane</location>
        <topology evidence="1">Multi-pass membrane protein</topology>
    </subcellularLocation>
</comment>
<evidence type="ECO:0000259" key="7">
    <source>
        <dbReference type="Pfam" id="PF20684"/>
    </source>
</evidence>
<evidence type="ECO:0000256" key="3">
    <source>
        <dbReference type="ARBA" id="ARBA00022989"/>
    </source>
</evidence>
<dbReference type="PANTHER" id="PTHR33048:SF47">
    <property type="entry name" value="INTEGRAL MEMBRANE PROTEIN-RELATED"/>
    <property type="match status" value="1"/>
</dbReference>
<keyword evidence="9" id="KW-1185">Reference proteome</keyword>
<feature type="transmembrane region" description="Helical" evidence="6">
    <location>
        <begin position="175"/>
        <end position="200"/>
    </location>
</feature>
<dbReference type="AlphaFoldDB" id="A0A8H3IQH3"/>
<keyword evidence="2 6" id="KW-0812">Transmembrane</keyword>
<comment type="caution">
    <text evidence="8">The sequence shown here is derived from an EMBL/GenBank/DDBJ whole genome shotgun (WGS) entry which is preliminary data.</text>
</comment>
<reference evidence="8" key="1">
    <citation type="submission" date="2021-03" db="EMBL/GenBank/DDBJ databases">
        <authorList>
            <person name="Tagirdzhanova G."/>
        </authorList>
    </citation>
    <scope>NUCLEOTIDE SEQUENCE</scope>
</reference>
<feature type="domain" description="Rhodopsin" evidence="7">
    <location>
        <begin position="25"/>
        <end position="271"/>
    </location>
</feature>
<evidence type="ECO:0000256" key="2">
    <source>
        <dbReference type="ARBA" id="ARBA00022692"/>
    </source>
</evidence>
<sequence>MAADEDTATVVSGIVTGLAALCVALRFFVRVRTKVGVSWDDGWILLGLLLTLATGGLIIWGLSVDPDAEKRIQEAIDTKTTTTFDTKPHTTYLKLSFLSSLLYFSIVTAIKISILLLYRRIFSVNRVFRTQSSILGAVVIAFWLAATVAVLVNCRPLKYSWIGLSAKEHCINYNVFWMATGATEVVIDTLILALPIRMVLSLQLSLQRKISVVLVFLLGGFVIITGLIRVVYGYASESRVPSYTGADLWSSVHVGMAIVCACLPTLRPLVIRTGIFASAFASVRQRYHSLRGKHPSSTDDDTQPSLAKDRVYAGGEAFEMSNMNVTKDGASAEEGILVSRYNTAPTGVGGAKATSYRTTDRESISEIV</sequence>
<feature type="transmembrane region" description="Helical" evidence="6">
    <location>
        <begin position="43"/>
        <end position="62"/>
    </location>
</feature>
<feature type="transmembrane region" description="Helical" evidence="6">
    <location>
        <begin position="134"/>
        <end position="152"/>
    </location>
</feature>
<keyword evidence="3 6" id="KW-1133">Transmembrane helix</keyword>
<dbReference type="OrthoDB" id="5329176at2759"/>
<comment type="similarity">
    <text evidence="5">Belongs to the SAT4 family.</text>
</comment>
<organism evidence="8 9">
    <name type="scientific">Heterodermia speciosa</name>
    <dbReference type="NCBI Taxonomy" id="116794"/>
    <lineage>
        <taxon>Eukaryota</taxon>
        <taxon>Fungi</taxon>
        <taxon>Dikarya</taxon>
        <taxon>Ascomycota</taxon>
        <taxon>Pezizomycotina</taxon>
        <taxon>Lecanoromycetes</taxon>
        <taxon>OSLEUM clade</taxon>
        <taxon>Lecanoromycetidae</taxon>
        <taxon>Caliciales</taxon>
        <taxon>Physciaceae</taxon>
        <taxon>Heterodermia</taxon>
    </lineage>
</organism>
<dbReference type="Proteomes" id="UP000664521">
    <property type="component" value="Unassembled WGS sequence"/>
</dbReference>
<dbReference type="InterPro" id="IPR052337">
    <property type="entry name" value="SAT4-like"/>
</dbReference>
<name>A0A8H3IQH3_9LECA</name>
<dbReference type="Pfam" id="PF20684">
    <property type="entry name" value="Fung_rhodopsin"/>
    <property type="match status" value="1"/>
</dbReference>
<protein>
    <recommendedName>
        <fullName evidence="7">Rhodopsin domain-containing protein</fullName>
    </recommendedName>
</protein>
<gene>
    <name evidence="8" type="ORF">HETSPECPRED_005014</name>
</gene>
<feature type="transmembrane region" description="Helical" evidence="6">
    <location>
        <begin position="255"/>
        <end position="283"/>
    </location>
</feature>
<dbReference type="EMBL" id="CAJPDS010000030">
    <property type="protein sequence ID" value="CAF9922239.1"/>
    <property type="molecule type" value="Genomic_DNA"/>
</dbReference>
<feature type="transmembrane region" description="Helical" evidence="6">
    <location>
        <begin position="212"/>
        <end position="235"/>
    </location>
</feature>